<proteinExistence type="predicted"/>
<organism evidence="2 3">
    <name type="scientific">Volucribacter amazonae</name>
    <dbReference type="NCBI Taxonomy" id="256731"/>
    <lineage>
        <taxon>Bacteria</taxon>
        <taxon>Pseudomonadati</taxon>
        <taxon>Pseudomonadota</taxon>
        <taxon>Gammaproteobacteria</taxon>
        <taxon>Pasteurellales</taxon>
        <taxon>Pasteurellaceae</taxon>
        <taxon>Volucribacter</taxon>
    </lineage>
</organism>
<evidence type="ECO:0000256" key="1">
    <source>
        <dbReference type="SAM" id="Phobius"/>
    </source>
</evidence>
<feature type="transmembrane region" description="Helical" evidence="1">
    <location>
        <begin position="12"/>
        <end position="31"/>
    </location>
</feature>
<comment type="caution">
    <text evidence="2">The sequence shown here is derived from an EMBL/GenBank/DDBJ whole genome shotgun (WGS) entry which is preliminary data.</text>
</comment>
<dbReference type="AlphaFoldDB" id="A0A9X4PAR8"/>
<gene>
    <name evidence="2" type="ORF">A6A20_04135</name>
</gene>
<evidence type="ECO:0000313" key="3">
    <source>
        <dbReference type="Proteomes" id="UP001155500"/>
    </source>
</evidence>
<dbReference type="Proteomes" id="UP001155500">
    <property type="component" value="Unassembled WGS sequence"/>
</dbReference>
<feature type="transmembrane region" description="Helical" evidence="1">
    <location>
        <begin position="43"/>
        <end position="65"/>
    </location>
</feature>
<protein>
    <submittedName>
        <fullName evidence="2">Uncharacterized protein</fullName>
    </submittedName>
</protein>
<evidence type="ECO:0000313" key="2">
    <source>
        <dbReference type="EMBL" id="MDG6894832.1"/>
    </source>
</evidence>
<sequence>MRMFSYIKEIFYNIVGVLSYVIFTLFAILPIYSAIKDLMTDKILWAVLDFTTVIIGIIRGIMYLLGYL</sequence>
<keyword evidence="1" id="KW-1133">Transmembrane helix</keyword>
<dbReference type="EMBL" id="LWID01000001">
    <property type="protein sequence ID" value="MDG6894832.1"/>
    <property type="molecule type" value="Genomic_DNA"/>
</dbReference>
<keyword evidence="1" id="KW-0812">Transmembrane</keyword>
<name>A0A9X4PAR8_9PAST</name>
<reference evidence="2" key="1">
    <citation type="submission" date="2016-03" db="EMBL/GenBank/DDBJ databases">
        <title>Co-evolution between Pasteurellaceae and their hosts.</title>
        <authorList>
            <person name="Hansen M.J."/>
            <person name="Bojesen A.M."/>
            <person name="Planet P."/>
        </authorList>
    </citation>
    <scope>NUCLEOTIDE SEQUENCE</scope>
    <source>
        <strain evidence="2">146/S8/89</strain>
    </source>
</reference>
<accession>A0A9X4PAR8</accession>
<keyword evidence="1" id="KW-0472">Membrane</keyword>
<keyword evidence="3" id="KW-1185">Reference proteome</keyword>